<dbReference type="AlphaFoldDB" id="A0A8D8Q991"/>
<feature type="compositionally biased region" description="Basic residues" evidence="1">
    <location>
        <begin position="194"/>
        <end position="209"/>
    </location>
</feature>
<organism evidence="3">
    <name type="scientific">Cacopsylla melanoneura</name>
    <dbReference type="NCBI Taxonomy" id="428564"/>
    <lineage>
        <taxon>Eukaryota</taxon>
        <taxon>Metazoa</taxon>
        <taxon>Ecdysozoa</taxon>
        <taxon>Arthropoda</taxon>
        <taxon>Hexapoda</taxon>
        <taxon>Insecta</taxon>
        <taxon>Pterygota</taxon>
        <taxon>Neoptera</taxon>
        <taxon>Paraneoptera</taxon>
        <taxon>Hemiptera</taxon>
        <taxon>Sternorrhyncha</taxon>
        <taxon>Psylloidea</taxon>
        <taxon>Psyllidae</taxon>
        <taxon>Psyllinae</taxon>
        <taxon>Cacopsylla</taxon>
    </lineage>
</organism>
<evidence type="ECO:0000313" key="3">
    <source>
        <dbReference type="EMBL" id="CAG6627397.1"/>
    </source>
</evidence>
<feature type="chain" id="PRO_5034574243" evidence="2">
    <location>
        <begin position="21"/>
        <end position="224"/>
    </location>
</feature>
<keyword evidence="2" id="KW-0732">Signal</keyword>
<name>A0A8D8Q991_9HEMI</name>
<feature type="region of interest" description="Disordered" evidence="1">
    <location>
        <begin position="166"/>
        <end position="224"/>
    </location>
</feature>
<reference evidence="3" key="1">
    <citation type="submission" date="2021-05" db="EMBL/GenBank/DDBJ databases">
        <authorList>
            <person name="Alioto T."/>
            <person name="Alioto T."/>
            <person name="Gomez Garrido J."/>
        </authorList>
    </citation>
    <scope>NUCLEOTIDE SEQUENCE</scope>
</reference>
<feature type="signal peptide" evidence="2">
    <location>
        <begin position="1"/>
        <end position="20"/>
    </location>
</feature>
<feature type="compositionally biased region" description="Basic residues" evidence="1">
    <location>
        <begin position="171"/>
        <end position="180"/>
    </location>
</feature>
<protein>
    <submittedName>
        <fullName evidence="3">Uncharacterized protein</fullName>
    </submittedName>
</protein>
<dbReference type="EMBL" id="HBUF01065217">
    <property type="protein sequence ID" value="CAG6627397.1"/>
    <property type="molecule type" value="Transcribed_RNA"/>
</dbReference>
<accession>A0A8D8Q991</accession>
<feature type="compositionally biased region" description="Pro residues" evidence="1">
    <location>
        <begin position="215"/>
        <end position="224"/>
    </location>
</feature>
<proteinExistence type="predicted"/>
<evidence type="ECO:0000256" key="1">
    <source>
        <dbReference type="SAM" id="MobiDB-lite"/>
    </source>
</evidence>
<sequence length="224" mass="26294">MVCLFPVLIVVASSVYTLKAYELSKNDVKDEKRILVTTQAQVNTKELGNHPLYRIQREASPDILEVENQKYFIKTKENTGNKDHFDRIRREASYKLKEENRKDFIKIKENTRTNRLHRREASSEIQVENGNRFNQIQTEDDNGKPRLNRRIRRGIADDMEEYLEEEEVMNRKKPSKNLQKKKPEALGSGFGKEKKSKGKAKKLKAKRKLTRETPKPPPIVNFLR</sequence>
<evidence type="ECO:0000256" key="2">
    <source>
        <dbReference type="SAM" id="SignalP"/>
    </source>
</evidence>